<comment type="similarity">
    <text evidence="2">Belongs to the DNA polymerase type-C family. DnaE subfamily.</text>
</comment>
<sequence>MAESFVHLHVHTEYSMLDGAARIKEVMAEAARLGMPAAAITDHGNLYGAYDFYHQAVAAGVKPIIGIEPYVAPESRFDKKRIRWGSPEQKKDDVSGSGAYTHMTMWARNPAGLKNLMKLSSLASIEGQFGKWPRMDFNLIAEHAEGIMGTTGCPSGAVQTRLRLGQFDEALKSAAQYQEVLGRDNYFLEIMDHGIEIERRVRDGLLEIGRKLGIKPVVTNDSHYTHEHQAKAHDVLLCVQTGSNVADPNRFRFDGSGYFVKPAEQMRAMDSSEAWQQGCSNTLLIAERVESYKPIFTEVNRMPLFEVPEGETQESWLEKETWRGLDRRFPDGIPDGYRERIRYELGIIFQMGFPSYFLVVADLLRFAREEKIRYAPGRGSATGCLVAYALEIIELDPIYHGLIFERFLNPERVSMPDIDLDFDESRRSEIIAYVNQKYGTDKVCQIVTFGTIKSKAALKDATRVLGFPYAIGDKLTKAMPPPVMAKDIPLSGITDSQHPRYAEAAEFRALLASSPEYQQIYDTAVGIEGLIRQTGVHAAGTILSRESLQDVIPVVARPDDGMIISAWDYPACESLGLLKMDFLGLRNLKIIDDAIFNIRQNHDPEFDWSAHRLEDKKTYELLATGDTLGVFQLDGGPMRNLLKAMEPTEYVDIAAVLALYRPGPMAANAHIDYADRKNGRKPVVPIHEEFRETLGEILDPTYGLIVFQEQVLAIARKAAGYSLGRADLLRRAMGKKKKSVLDEEFVGFEAGMKANQYSDEAIKTLWDILLPFAGYAFNKSHTAGYGVLSFWTAFMKANYPAEYMSALLTSVGDDQKKMAVYLAECRRMGITVLPPDVNESSGPFTPVDGNIRFGLQAVRNVGANVVDSVIATRSTKGAFDDFNDFIEKIEIVACNKRVVESLIKAGAFDSMGHTRKGLLEHHEAAIDIAVEVKKREAFGQYDLFSGMMEADNSATGGVGLPAEYSAEEWDRRTKLAFEREMLGLYVSDHPLAGAERILKRESDTLIAEIGDDTPDRANVVLAGLISGIERRTNKAGALWAIVKLEDLTGSIEVLFFPKNYELIGHELITDRIIAVQGRVNHRENATSVFGSDMKVLELSDSDLAANPPVTITMDLPRVTTALTEDLRRILGSYPGKSPVHMRLRDGSRTMLLDLKNHRVEASVNLSSELKALLGAGCLE</sequence>
<dbReference type="Pfam" id="PF14579">
    <property type="entry name" value="HHH_6"/>
    <property type="match status" value="1"/>
</dbReference>
<dbReference type="InterPro" id="IPR029460">
    <property type="entry name" value="DNAPol_HHH"/>
</dbReference>
<keyword evidence="6 11" id="KW-0548">Nucleotidyltransferase</keyword>
<feature type="domain" description="Polymerase/histidinol phosphatase N-terminal" evidence="10">
    <location>
        <begin position="6"/>
        <end position="73"/>
    </location>
</feature>
<evidence type="ECO:0000256" key="9">
    <source>
        <dbReference type="ARBA" id="ARBA00049244"/>
    </source>
</evidence>
<dbReference type="InterPro" id="IPR016195">
    <property type="entry name" value="Pol/histidinol_Pase-like"/>
</dbReference>
<evidence type="ECO:0000313" key="12">
    <source>
        <dbReference type="Proteomes" id="UP001240984"/>
    </source>
</evidence>
<evidence type="ECO:0000256" key="5">
    <source>
        <dbReference type="ARBA" id="ARBA00022679"/>
    </source>
</evidence>
<dbReference type="Proteomes" id="UP001240984">
    <property type="component" value="Unassembled WGS sequence"/>
</dbReference>
<comment type="caution">
    <text evidence="11">The sequence shown here is derived from an EMBL/GenBank/DDBJ whole genome shotgun (WGS) entry which is preliminary data.</text>
</comment>
<dbReference type="Gene3D" id="3.20.20.140">
    <property type="entry name" value="Metal-dependent hydrolases"/>
    <property type="match status" value="1"/>
</dbReference>
<dbReference type="SMART" id="SM00481">
    <property type="entry name" value="POLIIIAc"/>
    <property type="match status" value="1"/>
</dbReference>
<keyword evidence="12" id="KW-1185">Reference proteome</keyword>
<gene>
    <name evidence="11" type="ORF">J2S43_000991</name>
</gene>
<dbReference type="InterPro" id="IPR040982">
    <property type="entry name" value="DNA_pol3_finger"/>
</dbReference>
<name>A0ABT9MM29_9ACTN</name>
<dbReference type="EMBL" id="JAUSRA010000001">
    <property type="protein sequence ID" value="MDP9792479.1"/>
    <property type="molecule type" value="Genomic_DNA"/>
</dbReference>
<dbReference type="SUPFAM" id="SSF89550">
    <property type="entry name" value="PHP domain-like"/>
    <property type="match status" value="1"/>
</dbReference>
<dbReference type="EC" id="2.7.7.7" evidence="3"/>
<reference evidence="11 12" key="1">
    <citation type="submission" date="2023-07" db="EMBL/GenBank/DDBJ databases">
        <title>Sequencing the genomes of 1000 actinobacteria strains.</title>
        <authorList>
            <person name="Klenk H.-P."/>
        </authorList>
    </citation>
    <scope>NUCLEOTIDE SEQUENCE [LARGE SCALE GENOMIC DNA]</scope>
    <source>
        <strain evidence="11 12">DSM 44710</strain>
    </source>
</reference>
<keyword evidence="7" id="KW-0235">DNA replication</keyword>
<dbReference type="Pfam" id="PF07733">
    <property type="entry name" value="DNA_pol3_alpha"/>
    <property type="match status" value="1"/>
</dbReference>
<dbReference type="Pfam" id="PF17657">
    <property type="entry name" value="DNA_pol3_finger"/>
    <property type="match status" value="1"/>
</dbReference>
<evidence type="ECO:0000256" key="4">
    <source>
        <dbReference type="ARBA" id="ARBA00019114"/>
    </source>
</evidence>
<keyword evidence="8" id="KW-0239">DNA-directed DNA polymerase</keyword>
<dbReference type="GO" id="GO:0003887">
    <property type="term" value="F:DNA-directed DNA polymerase activity"/>
    <property type="evidence" value="ECO:0007669"/>
    <property type="project" value="UniProtKB-EC"/>
</dbReference>
<comment type="subcellular location">
    <subcellularLocation>
        <location evidence="1">Cytoplasm</location>
    </subcellularLocation>
</comment>
<dbReference type="PANTHER" id="PTHR32294">
    <property type="entry name" value="DNA POLYMERASE III SUBUNIT ALPHA"/>
    <property type="match status" value="1"/>
</dbReference>
<dbReference type="Gene3D" id="1.10.150.870">
    <property type="match status" value="1"/>
</dbReference>
<dbReference type="CDD" id="cd12113">
    <property type="entry name" value="PHP_PolIIIA_DnaE3"/>
    <property type="match status" value="1"/>
</dbReference>
<evidence type="ECO:0000256" key="2">
    <source>
        <dbReference type="ARBA" id="ARBA00009496"/>
    </source>
</evidence>
<evidence type="ECO:0000313" key="11">
    <source>
        <dbReference type="EMBL" id="MDP9792479.1"/>
    </source>
</evidence>
<organism evidence="11 12">
    <name type="scientific">Catenuloplanes nepalensis</name>
    <dbReference type="NCBI Taxonomy" id="587533"/>
    <lineage>
        <taxon>Bacteria</taxon>
        <taxon>Bacillati</taxon>
        <taxon>Actinomycetota</taxon>
        <taxon>Actinomycetes</taxon>
        <taxon>Micromonosporales</taxon>
        <taxon>Micromonosporaceae</taxon>
        <taxon>Catenuloplanes</taxon>
    </lineage>
</organism>
<dbReference type="Gene3D" id="1.10.10.1600">
    <property type="entry name" value="Bacterial DNA polymerase III alpha subunit, thumb domain"/>
    <property type="match status" value="1"/>
</dbReference>
<proteinExistence type="inferred from homology"/>
<comment type="catalytic activity">
    <reaction evidence="9">
        <text>DNA(n) + a 2'-deoxyribonucleoside 5'-triphosphate = DNA(n+1) + diphosphate</text>
        <dbReference type="Rhea" id="RHEA:22508"/>
        <dbReference type="Rhea" id="RHEA-COMP:17339"/>
        <dbReference type="Rhea" id="RHEA-COMP:17340"/>
        <dbReference type="ChEBI" id="CHEBI:33019"/>
        <dbReference type="ChEBI" id="CHEBI:61560"/>
        <dbReference type="ChEBI" id="CHEBI:173112"/>
        <dbReference type="EC" id="2.7.7.7"/>
    </reaction>
</comment>
<keyword evidence="5 11" id="KW-0808">Transferase</keyword>
<evidence type="ECO:0000256" key="7">
    <source>
        <dbReference type="ARBA" id="ARBA00022705"/>
    </source>
</evidence>
<dbReference type="Pfam" id="PF01336">
    <property type="entry name" value="tRNA_anti-codon"/>
    <property type="match status" value="1"/>
</dbReference>
<dbReference type="InterPro" id="IPR004805">
    <property type="entry name" value="DnaE2/DnaE/PolC"/>
</dbReference>
<evidence type="ECO:0000256" key="3">
    <source>
        <dbReference type="ARBA" id="ARBA00012417"/>
    </source>
</evidence>
<accession>A0ABT9MM29</accession>
<dbReference type="NCBIfam" id="TIGR00594">
    <property type="entry name" value="polc"/>
    <property type="match status" value="1"/>
</dbReference>
<evidence type="ECO:0000256" key="8">
    <source>
        <dbReference type="ARBA" id="ARBA00022932"/>
    </source>
</evidence>
<dbReference type="CDD" id="cd04485">
    <property type="entry name" value="DnaE_OBF"/>
    <property type="match status" value="1"/>
</dbReference>
<dbReference type="InterPro" id="IPR004013">
    <property type="entry name" value="PHP_dom"/>
</dbReference>
<evidence type="ECO:0000256" key="1">
    <source>
        <dbReference type="ARBA" id="ARBA00004496"/>
    </source>
</evidence>
<dbReference type="NCBIfam" id="NF004226">
    <property type="entry name" value="PRK05673.1"/>
    <property type="match status" value="1"/>
</dbReference>
<protein>
    <recommendedName>
        <fullName evidence="4">DNA polymerase III subunit alpha</fullName>
        <ecNumber evidence="3">2.7.7.7</ecNumber>
    </recommendedName>
</protein>
<evidence type="ECO:0000256" key="6">
    <source>
        <dbReference type="ARBA" id="ARBA00022695"/>
    </source>
</evidence>
<dbReference type="InterPro" id="IPR003141">
    <property type="entry name" value="Pol/His_phosphatase_N"/>
</dbReference>
<evidence type="ECO:0000259" key="10">
    <source>
        <dbReference type="SMART" id="SM00481"/>
    </source>
</evidence>
<dbReference type="InterPro" id="IPR011708">
    <property type="entry name" value="DNA_pol3_alpha_NTPase_dom"/>
</dbReference>
<dbReference type="InterPro" id="IPR041931">
    <property type="entry name" value="DNA_pol3_alpha_thumb_dom"/>
</dbReference>
<dbReference type="RefSeq" id="WP_306827360.1">
    <property type="nucleotide sequence ID" value="NZ_JAUSRA010000001.1"/>
</dbReference>
<dbReference type="InterPro" id="IPR004365">
    <property type="entry name" value="NA-bd_OB_tRNA"/>
</dbReference>
<dbReference type="PANTHER" id="PTHR32294:SF0">
    <property type="entry name" value="DNA POLYMERASE III SUBUNIT ALPHA"/>
    <property type="match status" value="1"/>
</dbReference>
<dbReference type="Pfam" id="PF02811">
    <property type="entry name" value="PHP"/>
    <property type="match status" value="1"/>
</dbReference>